<keyword evidence="3" id="KW-0378">Hydrolase</keyword>
<name>A0A0J7N496_LASNI</name>
<dbReference type="GO" id="GO:0046872">
    <property type="term" value="F:metal ion binding"/>
    <property type="evidence" value="ECO:0007669"/>
    <property type="project" value="UniProtKB-KW"/>
</dbReference>
<keyword evidence="1" id="KW-0645">Protease</keyword>
<dbReference type="Proteomes" id="UP000036403">
    <property type="component" value="Unassembled WGS sequence"/>
</dbReference>
<evidence type="ECO:0000259" key="4">
    <source>
        <dbReference type="Pfam" id="PF07687"/>
    </source>
</evidence>
<reference evidence="5 6" key="1">
    <citation type="submission" date="2015-04" db="EMBL/GenBank/DDBJ databases">
        <title>Lasius niger genome sequencing.</title>
        <authorList>
            <person name="Konorov E.A."/>
            <person name="Nikitin M.A."/>
            <person name="Kirill M.V."/>
            <person name="Chang P."/>
        </authorList>
    </citation>
    <scope>NUCLEOTIDE SEQUENCE [LARGE SCALE GENOMIC DNA]</scope>
    <source>
        <tissue evidence="5">Whole</tissue>
    </source>
</reference>
<dbReference type="SUPFAM" id="SSF53187">
    <property type="entry name" value="Zn-dependent exopeptidases"/>
    <property type="match status" value="1"/>
</dbReference>
<proteinExistence type="predicted"/>
<dbReference type="InterPro" id="IPR011650">
    <property type="entry name" value="Peptidase_M20_dimer"/>
</dbReference>
<dbReference type="Gene3D" id="3.30.70.360">
    <property type="match status" value="1"/>
</dbReference>
<dbReference type="PANTHER" id="PTHR43270">
    <property type="entry name" value="BETA-ALA-HIS DIPEPTIDASE"/>
    <property type="match status" value="1"/>
</dbReference>
<dbReference type="EMBL" id="LBMM01010381">
    <property type="protein sequence ID" value="KMQ87505.1"/>
    <property type="molecule type" value="Genomic_DNA"/>
</dbReference>
<feature type="domain" description="Peptidase M20 dimerisation" evidence="4">
    <location>
        <begin position="212"/>
        <end position="370"/>
    </location>
</feature>
<evidence type="ECO:0000256" key="3">
    <source>
        <dbReference type="ARBA" id="ARBA00022801"/>
    </source>
</evidence>
<evidence type="ECO:0000313" key="5">
    <source>
        <dbReference type="EMBL" id="KMQ87505.1"/>
    </source>
</evidence>
<dbReference type="OrthoDB" id="8300167at2759"/>
<dbReference type="PANTHER" id="PTHR43270:SF12">
    <property type="entry name" value="SUCCINYL-DIAMINOPIMELATE DESUCCINYLASE"/>
    <property type="match status" value="1"/>
</dbReference>
<dbReference type="PaxDb" id="67767-A0A0J7N496"/>
<dbReference type="InterPro" id="IPR051458">
    <property type="entry name" value="Cyt/Met_Dipeptidase"/>
</dbReference>
<dbReference type="InterPro" id="IPR002933">
    <property type="entry name" value="Peptidase_M20"/>
</dbReference>
<keyword evidence="6" id="KW-1185">Reference proteome</keyword>
<dbReference type="NCBIfam" id="NF006053">
    <property type="entry name" value="PRK08201.1"/>
    <property type="match status" value="1"/>
</dbReference>
<dbReference type="GO" id="GO:0008233">
    <property type="term" value="F:peptidase activity"/>
    <property type="evidence" value="ECO:0007669"/>
    <property type="project" value="UniProtKB-KW"/>
</dbReference>
<organism evidence="5 6">
    <name type="scientific">Lasius niger</name>
    <name type="common">Black garden ant</name>
    <dbReference type="NCBI Taxonomy" id="67767"/>
    <lineage>
        <taxon>Eukaryota</taxon>
        <taxon>Metazoa</taxon>
        <taxon>Ecdysozoa</taxon>
        <taxon>Arthropoda</taxon>
        <taxon>Hexapoda</taxon>
        <taxon>Insecta</taxon>
        <taxon>Pterygota</taxon>
        <taxon>Neoptera</taxon>
        <taxon>Endopterygota</taxon>
        <taxon>Hymenoptera</taxon>
        <taxon>Apocrita</taxon>
        <taxon>Aculeata</taxon>
        <taxon>Formicoidea</taxon>
        <taxon>Formicidae</taxon>
        <taxon>Formicinae</taxon>
        <taxon>Lasius</taxon>
        <taxon>Lasius</taxon>
    </lineage>
</organism>
<dbReference type="STRING" id="67767.A0A0J7N496"/>
<dbReference type="GO" id="GO:0006508">
    <property type="term" value="P:proteolysis"/>
    <property type="evidence" value="ECO:0007669"/>
    <property type="project" value="UniProtKB-KW"/>
</dbReference>
<evidence type="ECO:0000313" key="6">
    <source>
        <dbReference type="Proteomes" id="UP000036403"/>
    </source>
</evidence>
<protein>
    <submittedName>
        <fullName evidence="5">Peptidase m20 family protein</fullName>
    </submittedName>
</protein>
<evidence type="ECO:0000256" key="1">
    <source>
        <dbReference type="ARBA" id="ARBA00022670"/>
    </source>
</evidence>
<dbReference type="AlphaFoldDB" id="A0A0J7N496"/>
<sequence>MSDQKLQAALQEADKNFPKSLEKLSEFVRIPSISTKEENRQDCKKAANWLAEELRSLGLETNLYPGKWGEPGHDLILGSIDPEKTENPNAPTLLFYGHYDVQPVDPIELWESDPFEPTQRMREDGQEAIYGRGTSDDKGQLLTFIEACHAWIKVNGKLPVPIKFLSEGEEEVGGENLPFFLEAYKDELKADLVLVCDTMMPRKDLPAITASLRGLVGEEVVIHCANQDLHSGMFGNAAANPIHILSEALADLRDENGRVTLEGFYDNIRLPSEAEKKAWQSTLESENEILEKVGLSEPAGEKGFSCIEQLWARPTCEVNGIFGGYIDPGFKTVIPAKATARVSFRTVPGQNPIQIREAFRKHIRDHLPKDATAEFHPHGASPGWEFPKETPALQVALKALSDEWEKEAIAIGCGASIPVAEEAQNKLGLPALLVGFALSEDRIHSPNESYAIESYRKGIRAWVRVLDAFAQQTK</sequence>
<keyword evidence="2" id="KW-0479">Metal-binding</keyword>
<dbReference type="NCBIfam" id="NF005914">
    <property type="entry name" value="PRK07907.1"/>
    <property type="match status" value="1"/>
</dbReference>
<dbReference type="Pfam" id="PF07687">
    <property type="entry name" value="M20_dimer"/>
    <property type="match status" value="1"/>
</dbReference>
<evidence type="ECO:0000256" key="2">
    <source>
        <dbReference type="ARBA" id="ARBA00022723"/>
    </source>
</evidence>
<dbReference type="Pfam" id="PF01546">
    <property type="entry name" value="Peptidase_M20"/>
    <property type="match status" value="1"/>
</dbReference>
<dbReference type="NCBIfam" id="NF006579">
    <property type="entry name" value="PRK09104.1"/>
    <property type="match status" value="1"/>
</dbReference>
<dbReference type="Gene3D" id="3.40.630.10">
    <property type="entry name" value="Zn peptidases"/>
    <property type="match status" value="1"/>
</dbReference>
<comment type="caution">
    <text evidence="5">The sequence shown here is derived from an EMBL/GenBank/DDBJ whole genome shotgun (WGS) entry which is preliminary data.</text>
</comment>
<gene>
    <name evidence="5" type="ORF">RF55_13192</name>
</gene>
<accession>A0A0J7N496</accession>